<keyword evidence="2 6" id="KW-0819">tRNA processing</keyword>
<comment type="similarity">
    <text evidence="6">Belongs to the tRNA(Ile)-lysidine synthase family.</text>
</comment>
<keyword evidence="3 6" id="KW-0547">Nucleotide-binding</keyword>
<evidence type="ECO:0000313" key="9">
    <source>
        <dbReference type="EMBL" id="BAP39444.1"/>
    </source>
</evidence>
<evidence type="ECO:0000256" key="2">
    <source>
        <dbReference type="ARBA" id="ARBA00022694"/>
    </source>
</evidence>
<evidence type="ECO:0000256" key="4">
    <source>
        <dbReference type="ARBA" id="ARBA00022840"/>
    </source>
</evidence>
<comment type="domain">
    <text evidence="6">The N-terminal region contains the highly conserved SGGXDS motif, predicted to be a P-loop motif involved in ATP binding.</text>
</comment>
<dbReference type="InterPro" id="IPR012795">
    <property type="entry name" value="tRNA_Ile_lys_synt_N"/>
</dbReference>
<dbReference type="STRING" id="29554.MCAN360_0205"/>
<name>A0A077LB90_9BACT</name>
<dbReference type="SUPFAM" id="SSF52402">
    <property type="entry name" value="Adenine nucleotide alpha hydrolases-like"/>
    <property type="match status" value="1"/>
</dbReference>
<sequence>MENNFEEIKTLFYNEFNKANKNLENTYILGISGGPDSMWLLNLMKDLKIIVACVNYNKREDSWKDQKIVEDFCIKNNIKYEILVLDKNLEYNGNFQKIARDQRYKFYRKLYKKYKASSLILAHHKDDTLETFLFQKESKREPYLFGILLENNLLEMNVFRPMINLWFKNEILEMCNKFSIPFAVDYTNNLPLYTRNKIRIKLSKKTKDEKDKLIDELNEINLNLIAKNKEIELQYLFFKNSNFNYKNLNLNSKIINEILFKYLHENIENIKLSSKKIDLFKNFIKSQKNFKSFKINKQISISKDQGILKINKN</sequence>
<dbReference type="HOGENOM" id="CLU_018869_0_2_14"/>
<dbReference type="GO" id="GO:0006400">
    <property type="term" value="P:tRNA modification"/>
    <property type="evidence" value="ECO:0007669"/>
    <property type="project" value="UniProtKB-UniRule"/>
</dbReference>
<comment type="catalytic activity">
    <reaction evidence="5 6">
        <text>cytidine(34) in tRNA(Ile2) + L-lysine + ATP = lysidine(34) in tRNA(Ile2) + AMP + diphosphate + H(+)</text>
        <dbReference type="Rhea" id="RHEA:43744"/>
        <dbReference type="Rhea" id="RHEA-COMP:10625"/>
        <dbReference type="Rhea" id="RHEA-COMP:10670"/>
        <dbReference type="ChEBI" id="CHEBI:15378"/>
        <dbReference type="ChEBI" id="CHEBI:30616"/>
        <dbReference type="ChEBI" id="CHEBI:32551"/>
        <dbReference type="ChEBI" id="CHEBI:33019"/>
        <dbReference type="ChEBI" id="CHEBI:82748"/>
        <dbReference type="ChEBI" id="CHEBI:83665"/>
        <dbReference type="ChEBI" id="CHEBI:456215"/>
        <dbReference type="EC" id="6.3.4.19"/>
    </reaction>
</comment>
<dbReference type="EC" id="6.3.4.19" evidence="6"/>
<dbReference type="Pfam" id="PF01171">
    <property type="entry name" value="ATP_bind_3"/>
    <property type="match status" value="1"/>
</dbReference>
<evidence type="ECO:0000256" key="5">
    <source>
        <dbReference type="ARBA" id="ARBA00048539"/>
    </source>
</evidence>
<dbReference type="GO" id="GO:0032267">
    <property type="term" value="F:tRNA(Ile)-lysidine synthase activity"/>
    <property type="evidence" value="ECO:0007669"/>
    <property type="project" value="UniProtKB-EC"/>
</dbReference>
<evidence type="ECO:0000256" key="1">
    <source>
        <dbReference type="ARBA" id="ARBA00022598"/>
    </source>
</evidence>
<dbReference type="InterPro" id="IPR011063">
    <property type="entry name" value="TilS/TtcA_N"/>
</dbReference>
<dbReference type="AlphaFoldDB" id="A0A077LB90"/>
<dbReference type="Proteomes" id="UP000031641">
    <property type="component" value="Chromosome"/>
</dbReference>
<dbReference type="OrthoDB" id="9807403at2"/>
<evidence type="ECO:0000256" key="3">
    <source>
        <dbReference type="ARBA" id="ARBA00022741"/>
    </source>
</evidence>
<dbReference type="KEGG" id="mcan:MCAN360_0205"/>
<dbReference type="RefSeq" id="WP_052461464.1">
    <property type="nucleotide sequence ID" value="NZ_AP014631.1"/>
</dbReference>
<protein>
    <recommendedName>
        <fullName evidence="6">tRNA(Ile)-lysidine synthase</fullName>
        <ecNumber evidence="6">6.3.4.19</ecNumber>
    </recommendedName>
    <alternativeName>
        <fullName evidence="6">tRNA(Ile)-2-lysyl-cytidine synthase</fullName>
    </alternativeName>
    <alternativeName>
        <fullName evidence="6">tRNA(Ile)-lysidine synthetase</fullName>
    </alternativeName>
</protein>
<proteinExistence type="inferred from homology"/>
<keyword evidence="4 6" id="KW-0067">ATP-binding</keyword>
<evidence type="ECO:0000256" key="6">
    <source>
        <dbReference type="HAMAP-Rule" id="MF_01161"/>
    </source>
</evidence>
<dbReference type="PANTHER" id="PTHR43033">
    <property type="entry name" value="TRNA(ILE)-LYSIDINE SYNTHASE-RELATED"/>
    <property type="match status" value="1"/>
</dbReference>
<dbReference type="GO" id="GO:0005737">
    <property type="term" value="C:cytoplasm"/>
    <property type="evidence" value="ECO:0007669"/>
    <property type="project" value="UniProtKB-SubCell"/>
</dbReference>
<organism evidence="9 10">
    <name type="scientific">Metamycoplasma canadense</name>
    <dbReference type="NCBI Taxonomy" id="29554"/>
    <lineage>
        <taxon>Bacteria</taxon>
        <taxon>Bacillati</taxon>
        <taxon>Mycoplasmatota</taxon>
        <taxon>Mycoplasmoidales</taxon>
        <taxon>Metamycoplasmataceae</taxon>
        <taxon>Metamycoplasma</taxon>
    </lineage>
</organism>
<comment type="subcellular location">
    <subcellularLocation>
        <location evidence="6">Cytoplasm</location>
    </subcellularLocation>
</comment>
<accession>A0A077LB90</accession>
<evidence type="ECO:0000256" key="7">
    <source>
        <dbReference type="SAM" id="Coils"/>
    </source>
</evidence>
<evidence type="ECO:0000313" key="10">
    <source>
        <dbReference type="Proteomes" id="UP000031641"/>
    </source>
</evidence>
<dbReference type="EMBL" id="AP014631">
    <property type="protein sequence ID" value="BAP39444.1"/>
    <property type="molecule type" value="Genomic_DNA"/>
</dbReference>
<dbReference type="GO" id="GO:0005524">
    <property type="term" value="F:ATP binding"/>
    <property type="evidence" value="ECO:0007669"/>
    <property type="project" value="UniProtKB-UniRule"/>
</dbReference>
<reference evidence="10" key="1">
    <citation type="journal article" date="2014" name="Genome Announc.">
        <title>Complete Genome Sequence of Mycoplasma canadense Strain HAZ 360_1 from Bovine Mastitic Milk in Japan.</title>
        <authorList>
            <person name="Hata E."/>
        </authorList>
    </citation>
    <scope>NUCLEOTIDE SEQUENCE [LARGE SCALE GENOMIC DNA]</scope>
    <source>
        <strain evidence="10">HAZ360_1</strain>
    </source>
</reference>
<keyword evidence="7" id="KW-0175">Coiled coil</keyword>
<dbReference type="CDD" id="cd01992">
    <property type="entry name" value="TilS_N"/>
    <property type="match status" value="1"/>
</dbReference>
<feature type="coiled-coil region" evidence="7">
    <location>
        <begin position="203"/>
        <end position="234"/>
    </location>
</feature>
<feature type="binding site" evidence="6">
    <location>
        <begin position="32"/>
        <end position="37"/>
    </location>
    <ligand>
        <name>ATP</name>
        <dbReference type="ChEBI" id="CHEBI:30616"/>
    </ligand>
</feature>
<dbReference type="PANTHER" id="PTHR43033:SF1">
    <property type="entry name" value="TRNA(ILE)-LYSIDINE SYNTHASE-RELATED"/>
    <property type="match status" value="1"/>
</dbReference>
<dbReference type="HAMAP" id="MF_01161">
    <property type="entry name" value="tRNA_Ile_lys_synt"/>
    <property type="match status" value="1"/>
</dbReference>
<keyword evidence="6" id="KW-0963">Cytoplasm</keyword>
<comment type="function">
    <text evidence="6">Ligates lysine onto the cytidine present at position 34 of the AUA codon-specific tRNA(Ile) that contains the anticodon CAU, in an ATP-dependent manner. Cytidine is converted to lysidine, thus changing the amino acid specificity of the tRNA from methionine to isoleucine.</text>
</comment>
<gene>
    <name evidence="9" type="primary">mesJ</name>
    <name evidence="6" type="synonym">tilS</name>
    <name evidence="9" type="ORF">MCAN360_0205</name>
</gene>
<dbReference type="NCBIfam" id="TIGR02432">
    <property type="entry name" value="lysidine_TilS_N"/>
    <property type="match status" value="1"/>
</dbReference>
<dbReference type="Gene3D" id="3.40.50.620">
    <property type="entry name" value="HUPs"/>
    <property type="match status" value="1"/>
</dbReference>
<evidence type="ECO:0000259" key="8">
    <source>
        <dbReference type="Pfam" id="PF01171"/>
    </source>
</evidence>
<dbReference type="InterPro" id="IPR014729">
    <property type="entry name" value="Rossmann-like_a/b/a_fold"/>
</dbReference>
<keyword evidence="1 6" id="KW-0436">Ligase</keyword>
<keyword evidence="10" id="KW-1185">Reference proteome</keyword>
<dbReference type="InterPro" id="IPR012094">
    <property type="entry name" value="tRNA_Ile_lys_synt"/>
</dbReference>
<feature type="domain" description="tRNA(Ile)-lysidine/2-thiocytidine synthase N-terminal" evidence="8">
    <location>
        <begin position="27"/>
        <end position="199"/>
    </location>
</feature>